<keyword evidence="1" id="KW-0472">Membrane</keyword>
<sequence length="189" mass="21917">MEIFNKYFENLVFTRVEEKEGFVIYGAGIAAMFGAGVQRYILLFIPSRLAFKNQAKISELSWQNLQTRSLTYSYKLKAQPWNIDRDGPDILLNVIDRTKNYSAYKGNDFPFEILLLHDPKKKTPYQHYSKITLSAAVETFNAVFNYIGKSPPLLYTSEPEKVQIQNPILPLNNWFQTLNQTDDDSFELL</sequence>
<evidence type="ECO:0000256" key="1">
    <source>
        <dbReference type="SAM" id="Phobius"/>
    </source>
</evidence>
<organism evidence="2">
    <name type="scientific">Marseillevirus LCMAC102</name>
    <dbReference type="NCBI Taxonomy" id="2506603"/>
    <lineage>
        <taxon>Viruses</taxon>
        <taxon>Varidnaviria</taxon>
        <taxon>Bamfordvirae</taxon>
        <taxon>Nucleocytoviricota</taxon>
        <taxon>Megaviricetes</taxon>
        <taxon>Pimascovirales</taxon>
        <taxon>Pimascovirales incertae sedis</taxon>
        <taxon>Marseilleviridae</taxon>
    </lineage>
</organism>
<evidence type="ECO:0000313" key="2">
    <source>
        <dbReference type="EMBL" id="QBK86539.1"/>
    </source>
</evidence>
<gene>
    <name evidence="2" type="ORF">LCMAC102_03340</name>
</gene>
<accession>A0A481YTW8</accession>
<proteinExistence type="predicted"/>
<keyword evidence="1" id="KW-1133">Transmembrane helix</keyword>
<dbReference type="EMBL" id="MK500334">
    <property type="protein sequence ID" value="QBK86539.1"/>
    <property type="molecule type" value="Genomic_DNA"/>
</dbReference>
<name>A0A481YTW8_9VIRU</name>
<reference evidence="2" key="1">
    <citation type="journal article" date="2019" name="MBio">
        <title>Virus Genomes from Deep Sea Sediments Expand the Ocean Megavirome and Support Independent Origins of Viral Gigantism.</title>
        <authorList>
            <person name="Backstrom D."/>
            <person name="Yutin N."/>
            <person name="Jorgensen S.L."/>
            <person name="Dharamshi J."/>
            <person name="Homa F."/>
            <person name="Zaremba-Niedwiedzka K."/>
            <person name="Spang A."/>
            <person name="Wolf Y.I."/>
            <person name="Koonin E.V."/>
            <person name="Ettema T.J."/>
        </authorList>
    </citation>
    <scope>NUCLEOTIDE SEQUENCE</scope>
</reference>
<keyword evidence="1" id="KW-0812">Transmembrane</keyword>
<feature type="transmembrane region" description="Helical" evidence="1">
    <location>
        <begin position="22"/>
        <end position="42"/>
    </location>
</feature>
<protein>
    <submittedName>
        <fullName evidence="2">Uncharacterized protein</fullName>
    </submittedName>
</protein>